<evidence type="ECO:0008006" key="4">
    <source>
        <dbReference type="Google" id="ProtNLM"/>
    </source>
</evidence>
<organism evidence="2 3">
    <name type="scientific">Bacteroides zoogleoformans</name>
    <dbReference type="NCBI Taxonomy" id="28119"/>
    <lineage>
        <taxon>Bacteria</taxon>
        <taxon>Pseudomonadati</taxon>
        <taxon>Bacteroidota</taxon>
        <taxon>Bacteroidia</taxon>
        <taxon>Bacteroidales</taxon>
        <taxon>Bacteroidaceae</taxon>
        <taxon>Bacteroides</taxon>
    </lineage>
</organism>
<keyword evidence="3" id="KW-1185">Reference proteome</keyword>
<gene>
    <name evidence="2" type="ORF">C4H11_11670</name>
</gene>
<name>A0ABN5IL21_9BACE</name>
<proteinExistence type="predicted"/>
<dbReference type="Proteomes" id="UP000238304">
    <property type="component" value="Chromosome"/>
</dbReference>
<evidence type="ECO:0000313" key="3">
    <source>
        <dbReference type="Proteomes" id="UP000238304"/>
    </source>
</evidence>
<feature type="transmembrane region" description="Helical" evidence="1">
    <location>
        <begin position="21"/>
        <end position="39"/>
    </location>
</feature>
<dbReference type="EMBL" id="CP027231">
    <property type="protein sequence ID" value="AVM53502.1"/>
    <property type="molecule type" value="Genomic_DNA"/>
</dbReference>
<protein>
    <recommendedName>
        <fullName evidence="4">Fimbrillin-like protein</fullName>
    </recommendedName>
</protein>
<accession>A0ABN5IL21</accession>
<keyword evidence="1" id="KW-0472">Membrane</keyword>
<keyword evidence="1" id="KW-1133">Transmembrane helix</keyword>
<evidence type="ECO:0000313" key="2">
    <source>
        <dbReference type="EMBL" id="AVM53502.1"/>
    </source>
</evidence>
<keyword evidence="1" id="KW-0812">Transmembrane</keyword>
<sequence length="783" mass="86219">MKAKDIQDMKTKKREENSKSRLYHLRLAAGMAAFAWLLWSCADEERTILPAPPAKTADVCVTLSVTIPGMRTPTATRSTDDSKPGFPLTVLGFKVEDGTEKLTFMKVFATAAEAGAPIVYPEEDKYAMTLIGMPEGDYNRLCICCATDATGLLTPGTSVYDDVKTMDLNGCMNAAGIYNRPALPMYGELKAAAENGIALRAGISQVFNRPGQEVKFLRAMARIDVTKKLDANRQTFTLEEVYFCRGVEKGRIYGDKDTYTTTQNLPAGTLAPMADAAYGTISGTGATQQLDTPIYAWENDFTGDNRPRVVVKGNYRGETQYYPLDFVDNQGRPIPIRRNHRYKFIIKEVGARGYDTAAEALASAKVFTNRKEPPSVELVVVPEDYLSVVYNEDDFLAVSQSGFIFFKEGPHTETSTGNKLKIKTDFAGGWTLKAYNVDGTEIAPSGWLGASSVSSGGVPGETEISILNDGAKTRAGYLKVIAGRLEARIQVLQVDKLPLEFAAEYNLAGGRKYGSRSYYDSQTTAAQTNEEVGWSTSNDDPLQSGYYNGYVLRGEQDDTYNSAALNIFDDEFFTTGAGAGYHLPSREEWGSVFVPLHLFKKQGSLREAVTFGGINFTCSSRYKHFYGVRFLKDDLSSIWGGVDGTSLDQFPQLMNNRMACAYRYILQFQGSRKVIVQCVYIGYLSPMPTLLNIANENWWDYQALIPGNVVTREFPLCGYLSSAAAGGTTRRKGISDVGELVRNWSATPYGNRSLWNVSCSQGGMIRVGSSFDCCHTVRLFSDN</sequence>
<evidence type="ECO:0000256" key="1">
    <source>
        <dbReference type="SAM" id="Phobius"/>
    </source>
</evidence>
<reference evidence="2 3" key="1">
    <citation type="submission" date="2018-02" db="EMBL/GenBank/DDBJ databases">
        <authorList>
            <person name="Holder M.E."/>
            <person name="Ajami N.J."/>
            <person name="Petrosino J.F."/>
        </authorList>
    </citation>
    <scope>NUCLEOTIDE SEQUENCE [LARGE SCALE GENOMIC DNA]</scope>
    <source>
        <strain evidence="2 3">ATCC 33285</strain>
    </source>
</reference>